<dbReference type="RefSeq" id="XP_030835369.1">
    <property type="nucleotide sequence ID" value="XM_030979509.1"/>
</dbReference>
<dbReference type="Gene3D" id="2.30.42.10">
    <property type="match status" value="1"/>
</dbReference>
<feature type="compositionally biased region" description="Basic and acidic residues" evidence="3">
    <location>
        <begin position="1426"/>
        <end position="1435"/>
    </location>
</feature>
<feature type="region of interest" description="Disordered" evidence="3">
    <location>
        <begin position="1176"/>
        <end position="1254"/>
    </location>
</feature>
<name>A0A7M7NEW2_STRPU</name>
<dbReference type="InterPro" id="IPR036034">
    <property type="entry name" value="PDZ_sf"/>
</dbReference>
<dbReference type="PANTHER" id="PTHR23113">
    <property type="entry name" value="GUANINE NUCLEOTIDE EXCHANGE FACTOR"/>
    <property type="match status" value="1"/>
</dbReference>
<dbReference type="GeneID" id="591190"/>
<dbReference type="InParanoid" id="A0A7M7NEW2"/>
<accession>A0A7M7NEW2</accession>
<reference evidence="9" key="2">
    <citation type="submission" date="2021-01" db="UniProtKB">
        <authorList>
            <consortium name="EnsemblMetazoa"/>
        </authorList>
    </citation>
    <scope>IDENTIFICATION</scope>
</reference>
<keyword evidence="1 2" id="KW-0344">Guanine-nucleotide releasing factor</keyword>
<dbReference type="Pfam" id="PF00617">
    <property type="entry name" value="RasGEF"/>
    <property type="match status" value="1"/>
</dbReference>
<evidence type="ECO:0000313" key="9">
    <source>
        <dbReference type="EnsemblMetazoa" id="XP_030835369"/>
    </source>
</evidence>
<dbReference type="Pfam" id="PF00595">
    <property type="entry name" value="PDZ"/>
    <property type="match status" value="1"/>
</dbReference>
<dbReference type="InterPro" id="IPR000595">
    <property type="entry name" value="cNMP-bd_dom"/>
</dbReference>
<feature type="compositionally biased region" description="Pro residues" evidence="3">
    <location>
        <begin position="1481"/>
        <end position="1490"/>
    </location>
</feature>
<feature type="domain" description="Cyclic nucleotide-binding" evidence="5">
    <location>
        <begin position="314"/>
        <end position="427"/>
    </location>
</feature>
<dbReference type="SMART" id="SM00147">
    <property type="entry name" value="RasGEF"/>
    <property type="match status" value="1"/>
</dbReference>
<dbReference type="PANTHER" id="PTHR23113:SF249">
    <property type="entry name" value="RAP GUANINE NUCLEOTIDE EXCHANGE FACTOR 6"/>
    <property type="match status" value="1"/>
</dbReference>
<dbReference type="Gene3D" id="1.20.870.10">
    <property type="entry name" value="Son of sevenless (SoS) protein Chain: S domain 1"/>
    <property type="match status" value="1"/>
</dbReference>
<dbReference type="InterPro" id="IPR036964">
    <property type="entry name" value="RASGEF_cat_dom_sf"/>
</dbReference>
<dbReference type="PROSITE" id="PS50009">
    <property type="entry name" value="RASGEF_CAT"/>
    <property type="match status" value="1"/>
</dbReference>
<evidence type="ECO:0000256" key="1">
    <source>
        <dbReference type="ARBA" id="ARBA00022658"/>
    </source>
</evidence>
<dbReference type="SMART" id="SM00100">
    <property type="entry name" value="cNMP"/>
    <property type="match status" value="2"/>
</dbReference>
<feature type="region of interest" description="Disordered" evidence="3">
    <location>
        <begin position="1292"/>
        <end position="1530"/>
    </location>
</feature>
<dbReference type="OMA" id="FRNFNSM"/>
<dbReference type="CDD" id="cd06224">
    <property type="entry name" value="REM"/>
    <property type="match status" value="1"/>
</dbReference>
<feature type="compositionally biased region" description="Low complexity" evidence="3">
    <location>
        <begin position="1180"/>
        <end position="1190"/>
    </location>
</feature>
<feature type="domain" description="Ras-associating" evidence="7">
    <location>
        <begin position="783"/>
        <end position="871"/>
    </location>
</feature>
<dbReference type="PROSITE" id="PS50200">
    <property type="entry name" value="RA"/>
    <property type="match status" value="1"/>
</dbReference>
<feature type="compositionally biased region" description="Basic residues" evidence="3">
    <location>
        <begin position="1470"/>
        <end position="1480"/>
    </location>
</feature>
<dbReference type="InterPro" id="IPR000159">
    <property type="entry name" value="RA_dom"/>
</dbReference>
<organism evidence="9 10">
    <name type="scientific">Strongylocentrotus purpuratus</name>
    <name type="common">Purple sea urchin</name>
    <dbReference type="NCBI Taxonomy" id="7668"/>
    <lineage>
        <taxon>Eukaryota</taxon>
        <taxon>Metazoa</taxon>
        <taxon>Echinodermata</taxon>
        <taxon>Eleutherozoa</taxon>
        <taxon>Echinozoa</taxon>
        <taxon>Echinoidea</taxon>
        <taxon>Euechinoidea</taxon>
        <taxon>Echinacea</taxon>
        <taxon>Camarodonta</taxon>
        <taxon>Echinidea</taxon>
        <taxon>Strongylocentrotidae</taxon>
        <taxon>Strongylocentrotus</taxon>
    </lineage>
</organism>
<dbReference type="Gene3D" id="1.10.840.10">
    <property type="entry name" value="Ras guanine-nucleotide exchange factors catalytic domain"/>
    <property type="match status" value="1"/>
</dbReference>
<dbReference type="SUPFAM" id="SSF50156">
    <property type="entry name" value="PDZ domain-like"/>
    <property type="match status" value="1"/>
</dbReference>
<dbReference type="GO" id="GO:0005886">
    <property type="term" value="C:plasma membrane"/>
    <property type="evidence" value="ECO:0000318"/>
    <property type="project" value="GO_Central"/>
</dbReference>
<dbReference type="SMART" id="SM00228">
    <property type="entry name" value="PDZ"/>
    <property type="match status" value="1"/>
</dbReference>
<dbReference type="GO" id="GO:0007265">
    <property type="term" value="P:Ras protein signal transduction"/>
    <property type="evidence" value="ECO:0000318"/>
    <property type="project" value="GO_Central"/>
</dbReference>
<feature type="compositionally biased region" description="Low complexity" evidence="3">
    <location>
        <begin position="1209"/>
        <end position="1225"/>
    </location>
</feature>
<dbReference type="GO" id="GO:0005085">
    <property type="term" value="F:guanyl-nucleotide exchange factor activity"/>
    <property type="evidence" value="ECO:0000318"/>
    <property type="project" value="GO_Central"/>
</dbReference>
<evidence type="ECO:0000259" key="6">
    <source>
        <dbReference type="PROSITE" id="PS50106"/>
    </source>
</evidence>
<dbReference type="PROSITE" id="PS50212">
    <property type="entry name" value="RASGEF_NTER"/>
    <property type="match status" value="1"/>
</dbReference>
<feature type="domain" description="PDZ" evidence="6">
    <location>
        <begin position="562"/>
        <end position="633"/>
    </location>
</feature>
<dbReference type="Pfam" id="PF00788">
    <property type="entry name" value="RA"/>
    <property type="match status" value="1"/>
</dbReference>
<dbReference type="CDD" id="cd00155">
    <property type="entry name" value="RasGEF"/>
    <property type="match status" value="1"/>
</dbReference>
<reference evidence="10" key="1">
    <citation type="submission" date="2015-02" db="EMBL/GenBank/DDBJ databases">
        <title>Genome sequencing for Strongylocentrotus purpuratus.</title>
        <authorList>
            <person name="Murali S."/>
            <person name="Liu Y."/>
            <person name="Vee V."/>
            <person name="English A."/>
            <person name="Wang M."/>
            <person name="Skinner E."/>
            <person name="Han Y."/>
            <person name="Muzny D.M."/>
            <person name="Worley K.C."/>
            <person name="Gibbs R.A."/>
        </authorList>
    </citation>
    <scope>NUCLEOTIDE SEQUENCE</scope>
</reference>
<dbReference type="SUPFAM" id="SSF48366">
    <property type="entry name" value="Ras GEF"/>
    <property type="match status" value="1"/>
</dbReference>
<dbReference type="Gene3D" id="2.60.120.10">
    <property type="entry name" value="Jelly Rolls"/>
    <property type="match status" value="2"/>
</dbReference>
<evidence type="ECO:0000259" key="8">
    <source>
        <dbReference type="PROSITE" id="PS50212"/>
    </source>
</evidence>
<evidence type="ECO:0000313" key="10">
    <source>
        <dbReference type="Proteomes" id="UP000007110"/>
    </source>
</evidence>
<evidence type="ECO:0000256" key="3">
    <source>
        <dbReference type="SAM" id="MobiDB-lite"/>
    </source>
</evidence>
<dbReference type="CDD" id="cd01785">
    <property type="entry name" value="RA_PDZ-GEF1"/>
    <property type="match status" value="1"/>
</dbReference>
<dbReference type="CDD" id="cd00038">
    <property type="entry name" value="CAP_ED"/>
    <property type="match status" value="1"/>
</dbReference>
<feature type="domain" description="N-terminal Ras-GEF" evidence="8">
    <location>
        <begin position="444"/>
        <end position="558"/>
    </location>
</feature>
<dbReference type="Proteomes" id="UP000007110">
    <property type="component" value="Unassembled WGS sequence"/>
</dbReference>
<sequence>MSVYIDVHFIRCLKRNPDERTQDDLQCIFAHLHDLEALRSLREPAIREIAKTVRYERHEANDILYCRDDLSTCWFILLSGSVFIDHAMYLPRSSFGKRTSGSGRRGTDCLILEPSELLVIDYPDAQLLHPGQRQSCTPTNLERLMALEQDEVKVSANHRGRSLSEDRSHEDDHEPLPSIRLERALSVGSEKKYNKKDLDDVQIIMDNNPDSHPRHLMALSAHNTPTHTVSSGDRSSMHSSMSSSYSDIYSAAENQDLDLSGLVESTVDSDEEESSESGSLLVRDLVRDCLEKDPMHRTEDEIELLLDFMRHLPAFANMTMSVRRALCSVMVFAVVSKAGTVVMKDGEELDSWSVILNGHVEVSKPDESVDELHLGDSFGVKPTMEKQTHSGVMRTTVDDCQFVCIAQEHYYRILTQGEENIRRISEDGVLVMVTEHRVLDERRFGHVVIKATPDRLVSHLIANHSPIDPTYVEDFLMTYRTYMDSPHQICSCLLHWFHDIEMRDKVTRVVLLWVNNYYNDFESNFDMIEFLEEFEDNLEKENMTGQLRLLHIAGAAKAKPRTVILARSDRESSLAFSIVGGWEKKMGIFISKVDKGSKAQKVGLRKGDQIQEVNGHNFEHVTNEKAEKILKGTTHLSIIVKYNTLAFRDLLASQDSRPGSTGRRASQEIALLQSDPLARLGLPDMTMSFTGPEIKDKSKLDKKGAFGKNKAKLMRTMAKLSILPNKPNAKDDNVSAGLMRSGRANSLASNPYLSNSNPDLSSLPSVSYFDGGGGGGYGYNDFPEHVLKIYKADQSCKYFLVHKETTANEVTMLSMREFNVTEPACTGKYSLCEVTVGQGGLVKQKRLPDHQANIASKLSLNGRLFLKNNMASETLMPDEVAVELLKESQVNFLQLDSVEVAVQFSLRDYAIFEAIEPTDYIEDLFNLKPQGKKDIDRLKAYEELVNLEMFWVISEVVSEPSIMKRAKILKNFIKIARHFKDCHNFNSLFAVISGLGHGSVSRLRLAWDKVPSKYIKMFEDLQALLDPSRNMSKYRNLINAENVQPPLMPFFPIVKKDLTFIHLGNDSYVEGLINFEKQRMVAREVRYFHSMGNAPYDPKHLLTPVQTQSNSYGFSVVSGTATLPRKRNQNRRNSGLLNPKKMWEEAQMSRRVKMYMANLTVIQDEDQLRDMSLRCEPVASSGGSSSNSGSYATLPRRTHHNSASNVSQSSLDPSDTASISSSSSLMPPPSQTASSGRLPHPKPSSPTHGRDPREEKLKQIIYKDAPKTSFGATSPKNLKKLLSLSEEGDKHIKTLRMDRSSKGDDTVASMMSSPPTSPGAKSSKRFRKLGIVNKMNNMSTGSLEPRQRRPLSPQRSDSGYGGSEAGSQSGRVEHDPRRRHTVASGPPASAFIGGGIGAYDSSDSGGGLSYDTQSNSSFGSSSPPTRDNRFVRDAGTHSMHTYNKAQAFTCGQRGYASYPRPRPPPDYHTVRKTVSHKKVPPPKLYSPPPQEMQERKPPDYEIAAARARDLPRSSESCDFYDSDNEQVSVV</sequence>
<dbReference type="SUPFAM" id="SSF51206">
    <property type="entry name" value="cAMP-binding domain-like"/>
    <property type="match status" value="2"/>
</dbReference>
<evidence type="ECO:0000259" key="5">
    <source>
        <dbReference type="PROSITE" id="PS50042"/>
    </source>
</evidence>
<dbReference type="PROSITE" id="PS50106">
    <property type="entry name" value="PDZ"/>
    <property type="match status" value="1"/>
</dbReference>
<dbReference type="GO" id="GO:0016324">
    <property type="term" value="C:apical plasma membrane"/>
    <property type="evidence" value="ECO:0000318"/>
    <property type="project" value="GO_Central"/>
</dbReference>
<keyword evidence="10" id="KW-1185">Reference proteome</keyword>
<dbReference type="CDD" id="cd06755">
    <property type="entry name" value="PDZ_RapGEF2_RapGEF6-like"/>
    <property type="match status" value="1"/>
</dbReference>
<dbReference type="SMART" id="SM00229">
    <property type="entry name" value="RasGEFN"/>
    <property type="match status" value="1"/>
</dbReference>
<dbReference type="PROSITE" id="PS50042">
    <property type="entry name" value="CNMP_BINDING_3"/>
    <property type="match status" value="1"/>
</dbReference>
<feature type="compositionally biased region" description="Low complexity" evidence="3">
    <location>
        <begin position="1398"/>
        <end position="1422"/>
    </location>
</feature>
<dbReference type="InterPro" id="IPR014710">
    <property type="entry name" value="RmlC-like_jellyroll"/>
</dbReference>
<dbReference type="InterPro" id="IPR018490">
    <property type="entry name" value="cNMP-bd_dom_sf"/>
</dbReference>
<evidence type="ECO:0000256" key="2">
    <source>
        <dbReference type="PROSITE-ProRule" id="PRU00168"/>
    </source>
</evidence>
<dbReference type="Gene3D" id="3.10.20.90">
    <property type="entry name" value="Phosphatidylinositol 3-kinase Catalytic Subunit, Chain A, domain 1"/>
    <property type="match status" value="1"/>
</dbReference>
<dbReference type="InterPro" id="IPR001895">
    <property type="entry name" value="RASGEF_cat_dom"/>
</dbReference>
<evidence type="ECO:0000259" key="4">
    <source>
        <dbReference type="PROSITE" id="PS50009"/>
    </source>
</evidence>
<dbReference type="InterPro" id="IPR000651">
    <property type="entry name" value="Ras-like_Gua-exchang_fac_N"/>
</dbReference>
<evidence type="ECO:0000259" key="7">
    <source>
        <dbReference type="PROSITE" id="PS50200"/>
    </source>
</evidence>
<protein>
    <recommendedName>
        <fullName evidence="11">Rap guanine nucleotide exchange factor 2</fullName>
    </recommendedName>
</protein>
<feature type="compositionally biased region" description="Basic and acidic residues" evidence="3">
    <location>
        <begin position="162"/>
        <end position="178"/>
    </location>
</feature>
<dbReference type="EnsemblMetazoa" id="XM_030979509">
    <property type="protein sequence ID" value="XP_030835369"/>
    <property type="gene ID" value="LOC591190"/>
</dbReference>
<dbReference type="OrthoDB" id="21144at2759"/>
<dbReference type="InterPro" id="IPR008937">
    <property type="entry name" value="Ras-like_GEF"/>
</dbReference>
<dbReference type="Pfam" id="PF00618">
    <property type="entry name" value="RasGEF_N"/>
    <property type="match status" value="1"/>
</dbReference>
<feature type="domain" description="Ras-GEF" evidence="4">
    <location>
        <begin position="896"/>
        <end position="1125"/>
    </location>
</feature>
<dbReference type="InterPro" id="IPR023578">
    <property type="entry name" value="Ras_GEF_dom_sf"/>
</dbReference>
<dbReference type="InterPro" id="IPR001478">
    <property type="entry name" value="PDZ"/>
</dbReference>
<dbReference type="KEGG" id="spu:591190"/>
<feature type="compositionally biased region" description="Basic and acidic residues" evidence="3">
    <location>
        <begin position="1292"/>
        <end position="1305"/>
    </location>
</feature>
<evidence type="ECO:0008006" key="11">
    <source>
        <dbReference type="Google" id="ProtNLM"/>
    </source>
</evidence>
<proteinExistence type="predicted"/>
<dbReference type="SMART" id="SM00314">
    <property type="entry name" value="RA"/>
    <property type="match status" value="1"/>
</dbReference>
<feature type="region of interest" description="Disordered" evidence="3">
    <location>
        <begin position="155"/>
        <end position="178"/>
    </location>
</feature>